<dbReference type="GO" id="GO:0004518">
    <property type="term" value="F:nuclease activity"/>
    <property type="evidence" value="ECO:0007669"/>
    <property type="project" value="InterPro"/>
</dbReference>
<name>A0A6M8J217_9ACTN</name>
<sequence>MDVLTLIPSPAAGPSVLILQTKAATEGGEREQLVAIWVSMLEASNLTAAMKGALNEQPVAHDVILSAFEQMGASLSFVLIDRVEGATYFAKLVISRRGKEIEMNARPSDAISLALKTKAPVYVSKDVLNQIACPQLRLRKLDGGSAPCRTQQTATPPCHASSSGCHSGDGHLTGEIAVEQFRAFIEDLVPDDFR</sequence>
<proteinExistence type="predicted"/>
<evidence type="ECO:0000313" key="2">
    <source>
        <dbReference type="EMBL" id="QKF07594.1"/>
    </source>
</evidence>
<reference evidence="3" key="1">
    <citation type="submission" date="2020-05" db="EMBL/GenBank/DDBJ databases">
        <title>Novel species in genus Nocardioides.</title>
        <authorList>
            <person name="Zhang G."/>
        </authorList>
    </citation>
    <scope>NUCLEOTIDE SEQUENCE [LARGE SCALE GENOMIC DNA]</scope>
    <source>
        <strain evidence="3">zg-1050</strain>
    </source>
</reference>
<dbReference type="SUPFAM" id="SSF103256">
    <property type="entry name" value="Hypothetical protein TM0160"/>
    <property type="match status" value="1"/>
</dbReference>
<dbReference type="PROSITE" id="PS51658">
    <property type="entry name" value="BFN"/>
    <property type="match status" value="1"/>
</dbReference>
<feature type="domain" description="BFN" evidence="1">
    <location>
        <begin position="1"/>
        <end position="135"/>
    </location>
</feature>
<dbReference type="InterPro" id="IPR003729">
    <property type="entry name" value="Bi_nuclease_dom"/>
</dbReference>
<dbReference type="InterPro" id="IPR036104">
    <property type="entry name" value="BFN_sf"/>
</dbReference>
<dbReference type="PANTHER" id="PTHR15160">
    <property type="entry name" value="VON HIPPEL-LINDAU PROTEIN"/>
    <property type="match status" value="1"/>
</dbReference>
<dbReference type="Proteomes" id="UP000503297">
    <property type="component" value="Chromosome"/>
</dbReference>
<evidence type="ECO:0000313" key="3">
    <source>
        <dbReference type="Proteomes" id="UP000503297"/>
    </source>
</evidence>
<dbReference type="Gene3D" id="3.10.690.10">
    <property type="entry name" value="Bifunctional nuclease domain"/>
    <property type="match status" value="1"/>
</dbReference>
<accession>A0A6M8J217</accession>
<keyword evidence="3" id="KW-1185">Reference proteome</keyword>
<dbReference type="EMBL" id="CP053716">
    <property type="protein sequence ID" value="QKF07594.1"/>
    <property type="molecule type" value="Genomic_DNA"/>
</dbReference>
<dbReference type="AlphaFoldDB" id="A0A6M8J217"/>
<evidence type="ECO:0000259" key="1">
    <source>
        <dbReference type="PROSITE" id="PS51658"/>
    </source>
</evidence>
<dbReference type="PANTHER" id="PTHR15160:SF1">
    <property type="entry name" value="VON HIPPEL-LINDAU DISEASE TUMOR SUPPRESSOR"/>
    <property type="match status" value="1"/>
</dbReference>
<dbReference type="Pfam" id="PF02577">
    <property type="entry name" value="BFN_dom"/>
    <property type="match status" value="1"/>
</dbReference>
<dbReference type="KEGG" id="bwa:HLV38_05300"/>
<organism evidence="2 3">
    <name type="scientific">Berryella wangjianweii</name>
    <dbReference type="NCBI Taxonomy" id="2734634"/>
    <lineage>
        <taxon>Bacteria</taxon>
        <taxon>Bacillati</taxon>
        <taxon>Actinomycetota</taxon>
        <taxon>Coriobacteriia</taxon>
        <taxon>Eggerthellales</taxon>
        <taxon>Eggerthellaceae</taxon>
        <taxon>Berryella</taxon>
    </lineage>
</organism>
<gene>
    <name evidence="2" type="ORF">HLV38_05300</name>
</gene>
<protein>
    <submittedName>
        <fullName evidence="2">Bifunctional nuclease family protein</fullName>
    </submittedName>
</protein>